<accession>A0A0D2XC95</accession>
<organism evidence="2 3">
    <name type="scientific">Fusarium oxysporum (strain Fo5176)</name>
    <name type="common">Fusarium vascular wilt</name>
    <dbReference type="NCBI Taxonomy" id="660025"/>
    <lineage>
        <taxon>Eukaryota</taxon>
        <taxon>Fungi</taxon>
        <taxon>Dikarya</taxon>
        <taxon>Ascomycota</taxon>
        <taxon>Pezizomycotina</taxon>
        <taxon>Sordariomycetes</taxon>
        <taxon>Hypocreomycetidae</taxon>
        <taxon>Hypocreales</taxon>
        <taxon>Nectriaceae</taxon>
        <taxon>Fusarium</taxon>
        <taxon>Fusarium oxysporum species complex</taxon>
    </lineage>
</organism>
<reference evidence="2" key="2">
    <citation type="submission" date="2025-08" db="UniProtKB">
        <authorList>
            <consortium name="EnsemblFungi"/>
        </authorList>
    </citation>
    <scope>IDENTIFICATION</scope>
    <source>
        <strain evidence="2">4287 / CBS 123668 / FGSC 9935 / NRRL 34936</strain>
    </source>
</reference>
<reference evidence="3" key="1">
    <citation type="journal article" date="2012" name="Mol. Plant Microbe Interact.">
        <title>A highly conserved effector in Fusarium oxysporum is required for full virulence on Arabidopsis.</title>
        <authorList>
            <person name="Thatcher L.F."/>
            <person name="Gardiner D.M."/>
            <person name="Kazan K."/>
            <person name="Manners J."/>
        </authorList>
    </citation>
    <scope>NUCLEOTIDE SEQUENCE [LARGE SCALE GENOMIC DNA]</scope>
    <source>
        <strain evidence="3">Fo5176</strain>
    </source>
</reference>
<name>A0A0D2XC95_FUSOF</name>
<dbReference type="Proteomes" id="UP000002489">
    <property type="component" value="Unassembled WGS sequence"/>
</dbReference>
<proteinExistence type="predicted"/>
<sequence length="103" mass="11337">MTGIQDGVTCMFVTTANDIGVAVRTSTEDMWHGDAVPIRSVQQHRRERDGRMKQDPRQSISKHGMIPRVTAGKSQANFALTCGCRSLSNVTPLHRFGITPTVI</sequence>
<gene>
    <name evidence="2" type="primary">28943764</name>
</gene>
<feature type="region of interest" description="Disordered" evidence="1">
    <location>
        <begin position="34"/>
        <end position="68"/>
    </location>
</feature>
<evidence type="ECO:0000313" key="3">
    <source>
        <dbReference type="Proteomes" id="UP000002489"/>
    </source>
</evidence>
<protein>
    <submittedName>
        <fullName evidence="2">Uncharacterized protein</fullName>
    </submittedName>
</protein>
<dbReference type="EnsemblFungi" id="FOXG_01518T0">
    <property type="protein sequence ID" value="FOXG_01518P0"/>
    <property type="gene ID" value="FOXG_01518"/>
</dbReference>
<dbReference type="AlphaFoldDB" id="A0A0D2XC95"/>
<evidence type="ECO:0000313" key="2">
    <source>
        <dbReference type="EnsemblFungi" id="FOXG_01518P0"/>
    </source>
</evidence>
<evidence type="ECO:0000256" key="1">
    <source>
        <dbReference type="SAM" id="MobiDB-lite"/>
    </source>
</evidence>
<feature type="compositionally biased region" description="Basic and acidic residues" evidence="1">
    <location>
        <begin position="44"/>
        <end position="56"/>
    </location>
</feature>
<dbReference type="VEuPathDB" id="FungiDB:FOXG_01518"/>